<evidence type="ECO:0000256" key="5">
    <source>
        <dbReference type="ARBA" id="ARBA00022989"/>
    </source>
</evidence>
<dbReference type="GO" id="GO:0046961">
    <property type="term" value="F:proton-transporting ATPase activity, rotational mechanism"/>
    <property type="evidence" value="ECO:0007669"/>
    <property type="project" value="InterPro"/>
</dbReference>
<evidence type="ECO:0000256" key="1">
    <source>
        <dbReference type="ARBA" id="ARBA00004141"/>
    </source>
</evidence>
<feature type="transmembrane region" description="Helical" evidence="9">
    <location>
        <begin position="137"/>
        <end position="166"/>
    </location>
</feature>
<feature type="transmembrane region" description="Helical" evidence="9">
    <location>
        <begin position="178"/>
        <end position="197"/>
    </location>
</feature>
<dbReference type="GO" id="GO:0033179">
    <property type="term" value="C:proton-transporting V-type ATPase, V0 domain"/>
    <property type="evidence" value="ECO:0007669"/>
    <property type="project" value="InterPro"/>
</dbReference>
<comment type="similarity">
    <text evidence="2">Belongs to the V-ATPase 116 kDa subunit family.</text>
</comment>
<feature type="transmembrane region" description="Helical" evidence="9">
    <location>
        <begin position="217"/>
        <end position="239"/>
    </location>
</feature>
<evidence type="ECO:0000313" key="11">
    <source>
        <dbReference type="Proteomes" id="UP000543556"/>
    </source>
</evidence>
<dbReference type="GO" id="GO:0007035">
    <property type="term" value="P:vacuolar acidification"/>
    <property type="evidence" value="ECO:0007669"/>
    <property type="project" value="TreeGrafter"/>
</dbReference>
<dbReference type="AlphaFoldDB" id="A0A7Y7IFV3"/>
<dbReference type="RefSeq" id="WP_176633952.1">
    <property type="nucleotide sequence ID" value="NZ_JAAMFM010000004.1"/>
</dbReference>
<feature type="transmembrane region" description="Helical" evidence="9">
    <location>
        <begin position="333"/>
        <end position="354"/>
    </location>
</feature>
<keyword evidence="7 9" id="KW-0472">Membrane</keyword>
<sequence length="444" mass="45596">MKLRDSLSPARMERVALVVPEQGRRSMLVAIAQSGLVELDLPYEPGDGPGEVEKAAAAAVVDGPIAALVGFAPQRGITALAAALAPLGAAVVPLARPPWIQAPTLLGGSGREGMSRTLVDTYGTVPYADLDPSRLAAAAYVLMFGMMFGDVGHGAVLLACGLVLRTGRIRKAASLRRAWLFVSSAGLAAMVFGALYGEAFGPTGLVPVLWVDPLASPVPLLAAALGVGAFLLAGAYAVGTINRVREGGWGLAFYARSGAAGSLLFLAVGLLVWGLAAGAPIMTAAAAVVAFGALVFIYIGLYVGAGGGGPGAVQAFIELVDTVIRLGSNILSFARLAAFGLTHAALLMVVWNGTTALWAPGWRAGAAVLLFLVGNVVTFALEALVAGIQALRLEYYELFSRIFQTEGRPFRPWTPDMADSRDPSGQAAAPATALAGPPAERPIS</sequence>
<feature type="transmembrane region" description="Helical" evidence="9">
    <location>
        <begin position="251"/>
        <end position="275"/>
    </location>
</feature>
<evidence type="ECO:0000313" key="10">
    <source>
        <dbReference type="EMBL" id="NVM94230.1"/>
    </source>
</evidence>
<dbReference type="PANTHER" id="PTHR11629">
    <property type="entry name" value="VACUOLAR PROTON ATPASES"/>
    <property type="match status" value="1"/>
</dbReference>
<feature type="region of interest" description="Disordered" evidence="8">
    <location>
        <begin position="413"/>
        <end position="444"/>
    </location>
</feature>
<reference evidence="10 11" key="1">
    <citation type="submission" date="2020-02" db="EMBL/GenBank/DDBJ databases">
        <title>Genome sequence of strain AETb3-4.</title>
        <authorList>
            <person name="Gao J."/>
            <person name="Zhang X."/>
        </authorList>
    </citation>
    <scope>NUCLEOTIDE SEQUENCE [LARGE SCALE GENOMIC DNA]</scope>
    <source>
        <strain evidence="10 11">AETb3-4</strain>
    </source>
</reference>
<gene>
    <name evidence="10" type="ORF">G6034_04760</name>
</gene>
<feature type="compositionally biased region" description="Low complexity" evidence="8">
    <location>
        <begin position="427"/>
        <end position="438"/>
    </location>
</feature>
<evidence type="ECO:0000256" key="7">
    <source>
        <dbReference type="ARBA" id="ARBA00023136"/>
    </source>
</evidence>
<organism evidence="10 11">
    <name type="scientific">Arthrobacter wenxiniae</name>
    <dbReference type="NCBI Taxonomy" id="2713570"/>
    <lineage>
        <taxon>Bacteria</taxon>
        <taxon>Bacillati</taxon>
        <taxon>Actinomycetota</taxon>
        <taxon>Actinomycetes</taxon>
        <taxon>Micrococcales</taxon>
        <taxon>Micrococcaceae</taxon>
        <taxon>Arthrobacter</taxon>
    </lineage>
</organism>
<feature type="transmembrane region" description="Helical" evidence="9">
    <location>
        <begin position="281"/>
        <end position="303"/>
    </location>
</feature>
<dbReference type="PANTHER" id="PTHR11629:SF63">
    <property type="entry name" value="V-TYPE PROTON ATPASE SUBUNIT A"/>
    <property type="match status" value="1"/>
</dbReference>
<comment type="caution">
    <text evidence="10">The sequence shown here is derived from an EMBL/GenBank/DDBJ whole genome shotgun (WGS) entry which is preliminary data.</text>
</comment>
<evidence type="ECO:0000256" key="6">
    <source>
        <dbReference type="ARBA" id="ARBA00023065"/>
    </source>
</evidence>
<evidence type="ECO:0000256" key="2">
    <source>
        <dbReference type="ARBA" id="ARBA00009904"/>
    </source>
</evidence>
<feature type="transmembrane region" description="Helical" evidence="9">
    <location>
        <begin position="366"/>
        <end position="391"/>
    </location>
</feature>
<evidence type="ECO:0000256" key="8">
    <source>
        <dbReference type="SAM" id="MobiDB-lite"/>
    </source>
</evidence>
<keyword evidence="4 9" id="KW-0812">Transmembrane</keyword>
<keyword evidence="6" id="KW-0406">Ion transport</keyword>
<dbReference type="Pfam" id="PF01496">
    <property type="entry name" value="V_ATPase_I"/>
    <property type="match status" value="1"/>
</dbReference>
<evidence type="ECO:0000256" key="9">
    <source>
        <dbReference type="SAM" id="Phobius"/>
    </source>
</evidence>
<accession>A0A7Y7IFV3</accession>
<proteinExistence type="inferred from homology"/>
<dbReference type="GO" id="GO:0016471">
    <property type="term" value="C:vacuolar proton-transporting V-type ATPase complex"/>
    <property type="evidence" value="ECO:0007669"/>
    <property type="project" value="TreeGrafter"/>
</dbReference>
<evidence type="ECO:0000256" key="4">
    <source>
        <dbReference type="ARBA" id="ARBA00022692"/>
    </source>
</evidence>
<evidence type="ECO:0000256" key="3">
    <source>
        <dbReference type="ARBA" id="ARBA00022448"/>
    </source>
</evidence>
<name>A0A7Y7IFV3_9MICC</name>
<dbReference type="InterPro" id="IPR002490">
    <property type="entry name" value="V-ATPase_116kDa_su"/>
</dbReference>
<dbReference type="GO" id="GO:0051117">
    <property type="term" value="F:ATPase binding"/>
    <property type="evidence" value="ECO:0007669"/>
    <property type="project" value="TreeGrafter"/>
</dbReference>
<keyword evidence="3" id="KW-0813">Transport</keyword>
<comment type="subcellular location">
    <subcellularLocation>
        <location evidence="1">Membrane</location>
        <topology evidence="1">Multi-pass membrane protein</topology>
    </subcellularLocation>
</comment>
<keyword evidence="5 9" id="KW-1133">Transmembrane helix</keyword>
<dbReference type="Proteomes" id="UP000543556">
    <property type="component" value="Unassembled WGS sequence"/>
</dbReference>
<keyword evidence="11" id="KW-1185">Reference proteome</keyword>
<protein>
    <submittedName>
        <fullName evidence="10">ATPase</fullName>
    </submittedName>
</protein>
<dbReference type="EMBL" id="JAAMFM010000004">
    <property type="protein sequence ID" value="NVM94230.1"/>
    <property type="molecule type" value="Genomic_DNA"/>
</dbReference>